<organism evidence="1 2">
    <name type="scientific">Mucuna pruriens</name>
    <name type="common">Velvet bean</name>
    <name type="synonym">Dolichos pruriens</name>
    <dbReference type="NCBI Taxonomy" id="157652"/>
    <lineage>
        <taxon>Eukaryota</taxon>
        <taxon>Viridiplantae</taxon>
        <taxon>Streptophyta</taxon>
        <taxon>Embryophyta</taxon>
        <taxon>Tracheophyta</taxon>
        <taxon>Spermatophyta</taxon>
        <taxon>Magnoliopsida</taxon>
        <taxon>eudicotyledons</taxon>
        <taxon>Gunneridae</taxon>
        <taxon>Pentapetalae</taxon>
        <taxon>rosids</taxon>
        <taxon>fabids</taxon>
        <taxon>Fabales</taxon>
        <taxon>Fabaceae</taxon>
        <taxon>Papilionoideae</taxon>
        <taxon>50 kb inversion clade</taxon>
        <taxon>NPAAA clade</taxon>
        <taxon>indigoferoid/millettioid clade</taxon>
        <taxon>Phaseoleae</taxon>
        <taxon>Mucuna</taxon>
    </lineage>
</organism>
<reference evidence="1" key="1">
    <citation type="submission" date="2018-05" db="EMBL/GenBank/DDBJ databases">
        <title>Draft genome of Mucuna pruriens seed.</title>
        <authorList>
            <person name="Nnadi N.E."/>
            <person name="Vos R."/>
            <person name="Hasami M.H."/>
            <person name="Devisetty U.K."/>
            <person name="Aguiy J.C."/>
        </authorList>
    </citation>
    <scope>NUCLEOTIDE SEQUENCE [LARGE SCALE GENOMIC DNA]</scope>
    <source>
        <strain evidence="1">JCA_2017</strain>
    </source>
</reference>
<dbReference type="Pfam" id="PF14223">
    <property type="entry name" value="Retrotran_gag_2"/>
    <property type="match status" value="1"/>
</dbReference>
<dbReference type="OrthoDB" id="10486943at2759"/>
<comment type="caution">
    <text evidence="1">The sequence shown here is derived from an EMBL/GenBank/DDBJ whole genome shotgun (WGS) entry which is preliminary data.</text>
</comment>
<gene>
    <name evidence="1" type="ORF">CR513_41316</name>
</gene>
<dbReference type="AlphaFoldDB" id="A0A371FJK5"/>
<evidence type="ECO:0000313" key="1">
    <source>
        <dbReference type="EMBL" id="RDX78420.1"/>
    </source>
</evidence>
<dbReference type="Proteomes" id="UP000257109">
    <property type="component" value="Unassembled WGS sequence"/>
</dbReference>
<dbReference type="PANTHER" id="PTHR35317:SF23">
    <property type="entry name" value="OS04G0629600 PROTEIN"/>
    <property type="match status" value="1"/>
</dbReference>
<accession>A0A371FJK5</accession>
<sequence length="125" mass="14549">MADSSSFVPGSLLVFDEKLVDNWRVKMLAVFGFQDVIEVIFNKISNASTSKEAWEILVKTYGDGEKNMKVKLQTLRRQYELLEMKDSESIVNYFDKIQEFVNAMRVYKETISDQQVVDKILRILL</sequence>
<proteinExistence type="predicted"/>
<evidence type="ECO:0000313" key="2">
    <source>
        <dbReference type="Proteomes" id="UP000257109"/>
    </source>
</evidence>
<dbReference type="EMBL" id="QJKJ01008875">
    <property type="protein sequence ID" value="RDX78420.1"/>
    <property type="molecule type" value="Genomic_DNA"/>
</dbReference>
<protein>
    <submittedName>
        <fullName evidence="1">Uncharacterized protein</fullName>
    </submittedName>
</protein>
<name>A0A371FJK5_MUCPR</name>
<keyword evidence="2" id="KW-1185">Reference proteome</keyword>
<dbReference type="PANTHER" id="PTHR35317">
    <property type="entry name" value="OS04G0629600 PROTEIN"/>
    <property type="match status" value="1"/>
</dbReference>
<feature type="non-terminal residue" evidence="1">
    <location>
        <position position="1"/>
    </location>
</feature>